<comment type="cofactor">
    <cofactor evidence="12">
        <name>Mn(2+)</name>
        <dbReference type="ChEBI" id="CHEBI:29035"/>
    </cofactor>
    <cofactor evidence="12">
        <name>Fe(2+)</name>
        <dbReference type="ChEBI" id="CHEBI:29033"/>
    </cofactor>
    <text evidence="12">Binds 1 Mn(2+) or Fe(2+) ion per subunit.</text>
</comment>
<keyword evidence="5" id="KW-0678">Repressor</keyword>
<evidence type="ECO:0000256" key="9">
    <source>
        <dbReference type="ARBA" id="ARBA00023125"/>
    </source>
</evidence>
<evidence type="ECO:0000256" key="11">
    <source>
        <dbReference type="PIRSR" id="PIRSR602481-1"/>
    </source>
</evidence>
<gene>
    <name evidence="13" type="ORF">SAMN05216508_10410</name>
</gene>
<dbReference type="GO" id="GO:0005829">
    <property type="term" value="C:cytosol"/>
    <property type="evidence" value="ECO:0007669"/>
    <property type="project" value="TreeGrafter"/>
</dbReference>
<keyword evidence="14" id="KW-1185">Reference proteome</keyword>
<feature type="binding site" evidence="11">
    <location>
        <position position="95"/>
    </location>
    <ligand>
        <name>Zn(2+)</name>
        <dbReference type="ChEBI" id="CHEBI:29105"/>
    </ligand>
</feature>
<dbReference type="InterPro" id="IPR036388">
    <property type="entry name" value="WH-like_DNA-bd_sf"/>
</dbReference>
<evidence type="ECO:0000256" key="7">
    <source>
        <dbReference type="ARBA" id="ARBA00022833"/>
    </source>
</evidence>
<evidence type="ECO:0000256" key="3">
    <source>
        <dbReference type="ARBA" id="ARBA00011738"/>
    </source>
</evidence>
<organism evidence="13 14">
    <name type="scientific">Eubacterium pyruvativorans</name>
    <dbReference type="NCBI Taxonomy" id="155865"/>
    <lineage>
        <taxon>Bacteria</taxon>
        <taxon>Bacillati</taxon>
        <taxon>Bacillota</taxon>
        <taxon>Clostridia</taxon>
        <taxon>Eubacteriales</taxon>
        <taxon>Eubacteriaceae</taxon>
        <taxon>Eubacterium</taxon>
    </lineage>
</organism>
<name>A0A1I7FY58_9FIRM</name>
<keyword evidence="6 11" id="KW-0479">Metal-binding</keyword>
<protein>
    <submittedName>
        <fullName evidence="13">Fur family transcriptional regulator, ferric uptake regulator</fullName>
    </submittedName>
</protein>
<dbReference type="InterPro" id="IPR043135">
    <property type="entry name" value="Fur_C"/>
</dbReference>
<comment type="subunit">
    <text evidence="3">Homodimer.</text>
</comment>
<evidence type="ECO:0000256" key="5">
    <source>
        <dbReference type="ARBA" id="ARBA00022491"/>
    </source>
</evidence>
<dbReference type="Proteomes" id="UP000198817">
    <property type="component" value="Unassembled WGS sequence"/>
</dbReference>
<comment type="similarity">
    <text evidence="2">Belongs to the Fur family.</text>
</comment>
<dbReference type="OrthoDB" id="8659436at2"/>
<dbReference type="GO" id="GO:0000976">
    <property type="term" value="F:transcription cis-regulatory region binding"/>
    <property type="evidence" value="ECO:0007669"/>
    <property type="project" value="TreeGrafter"/>
</dbReference>
<comment type="cofactor">
    <cofactor evidence="11">
        <name>Zn(2+)</name>
        <dbReference type="ChEBI" id="CHEBI:29105"/>
    </cofactor>
    <text evidence="11">Binds 1 zinc ion per subunit.</text>
</comment>
<dbReference type="AlphaFoldDB" id="A0A1I7FY58"/>
<evidence type="ECO:0000256" key="6">
    <source>
        <dbReference type="ARBA" id="ARBA00022723"/>
    </source>
</evidence>
<dbReference type="InterPro" id="IPR002481">
    <property type="entry name" value="FUR"/>
</dbReference>
<keyword evidence="12" id="KW-0408">Iron</keyword>
<keyword evidence="8" id="KW-0805">Transcription regulation</keyword>
<dbReference type="GO" id="GO:0003700">
    <property type="term" value="F:DNA-binding transcription factor activity"/>
    <property type="evidence" value="ECO:0007669"/>
    <property type="project" value="InterPro"/>
</dbReference>
<dbReference type="PANTHER" id="PTHR33202:SF2">
    <property type="entry name" value="FERRIC UPTAKE REGULATION PROTEIN"/>
    <property type="match status" value="1"/>
</dbReference>
<dbReference type="Gene3D" id="3.30.1490.190">
    <property type="match status" value="1"/>
</dbReference>
<dbReference type="STRING" id="155865.SAMN05216515_104121"/>
<dbReference type="PANTHER" id="PTHR33202">
    <property type="entry name" value="ZINC UPTAKE REGULATION PROTEIN"/>
    <property type="match status" value="1"/>
</dbReference>
<evidence type="ECO:0000256" key="12">
    <source>
        <dbReference type="PIRSR" id="PIRSR602481-2"/>
    </source>
</evidence>
<evidence type="ECO:0000313" key="14">
    <source>
        <dbReference type="Proteomes" id="UP000198817"/>
    </source>
</evidence>
<feature type="binding site" evidence="12">
    <location>
        <position position="107"/>
    </location>
    <ligand>
        <name>Fe cation</name>
        <dbReference type="ChEBI" id="CHEBI:24875"/>
    </ligand>
</feature>
<dbReference type="GeneID" id="78354011"/>
<comment type="subcellular location">
    <subcellularLocation>
        <location evidence="1">Cytoplasm</location>
    </subcellularLocation>
</comment>
<keyword evidence="4" id="KW-0963">Cytoplasm</keyword>
<dbReference type="InterPro" id="IPR036390">
    <property type="entry name" value="WH_DNA-bd_sf"/>
</dbReference>
<proteinExistence type="inferred from homology"/>
<keyword evidence="9" id="KW-0238">DNA-binding</keyword>
<dbReference type="GO" id="GO:1900376">
    <property type="term" value="P:regulation of secondary metabolite biosynthetic process"/>
    <property type="evidence" value="ECO:0007669"/>
    <property type="project" value="TreeGrafter"/>
</dbReference>
<dbReference type="Pfam" id="PF01475">
    <property type="entry name" value="FUR"/>
    <property type="match status" value="1"/>
</dbReference>
<accession>A0A1I7FY58</accession>
<evidence type="ECO:0000256" key="2">
    <source>
        <dbReference type="ARBA" id="ARBA00007957"/>
    </source>
</evidence>
<evidence type="ECO:0000256" key="1">
    <source>
        <dbReference type="ARBA" id="ARBA00004496"/>
    </source>
</evidence>
<dbReference type="GO" id="GO:0045892">
    <property type="term" value="P:negative regulation of DNA-templated transcription"/>
    <property type="evidence" value="ECO:0007669"/>
    <property type="project" value="TreeGrafter"/>
</dbReference>
<evidence type="ECO:0000256" key="4">
    <source>
        <dbReference type="ARBA" id="ARBA00022490"/>
    </source>
</evidence>
<feature type="binding site" evidence="11">
    <location>
        <position position="132"/>
    </location>
    <ligand>
        <name>Zn(2+)</name>
        <dbReference type="ChEBI" id="CHEBI:29105"/>
    </ligand>
</feature>
<dbReference type="RefSeq" id="WP_090162438.1">
    <property type="nucleotide sequence ID" value="NZ_CACVNK010000008.1"/>
</dbReference>
<dbReference type="CDD" id="cd07153">
    <property type="entry name" value="Fur_like"/>
    <property type="match status" value="1"/>
</dbReference>
<keyword evidence="10" id="KW-0804">Transcription</keyword>
<evidence type="ECO:0000313" key="13">
    <source>
        <dbReference type="EMBL" id="SFU41061.1"/>
    </source>
</evidence>
<feature type="binding site" evidence="11">
    <location>
        <position position="92"/>
    </location>
    <ligand>
        <name>Zn(2+)</name>
        <dbReference type="ChEBI" id="CHEBI:29105"/>
    </ligand>
</feature>
<evidence type="ECO:0000256" key="10">
    <source>
        <dbReference type="ARBA" id="ARBA00023163"/>
    </source>
</evidence>
<evidence type="ECO:0000256" key="8">
    <source>
        <dbReference type="ARBA" id="ARBA00023015"/>
    </source>
</evidence>
<feature type="binding site" evidence="11">
    <location>
        <position position="135"/>
    </location>
    <ligand>
        <name>Zn(2+)</name>
        <dbReference type="ChEBI" id="CHEBI:29105"/>
    </ligand>
</feature>
<dbReference type="SUPFAM" id="SSF46785">
    <property type="entry name" value="Winged helix' DNA-binding domain"/>
    <property type="match status" value="1"/>
</dbReference>
<dbReference type="EMBL" id="FPBT01000004">
    <property type="protein sequence ID" value="SFU41061.1"/>
    <property type="molecule type" value="Genomic_DNA"/>
</dbReference>
<dbReference type="Gene3D" id="1.10.10.10">
    <property type="entry name" value="Winged helix-like DNA-binding domain superfamily/Winged helix DNA-binding domain"/>
    <property type="match status" value="1"/>
</dbReference>
<keyword evidence="7 11" id="KW-0862">Zinc</keyword>
<dbReference type="GO" id="GO:0008270">
    <property type="term" value="F:zinc ion binding"/>
    <property type="evidence" value="ECO:0007669"/>
    <property type="project" value="TreeGrafter"/>
</dbReference>
<reference evidence="13 14" key="1">
    <citation type="submission" date="2016-10" db="EMBL/GenBank/DDBJ databases">
        <authorList>
            <person name="de Groot N.N."/>
        </authorList>
    </citation>
    <scope>NUCLEOTIDE SEQUENCE [LARGE SCALE GENOMIC DNA]</scope>
    <source>
        <strain evidence="13 14">KHGC13</strain>
    </source>
</reference>
<sequence length="141" mass="16086">MGNRSSYRTRQREEILDFLKCREGSHVTAAGLHEEMNRAGIRIGLTTVYRTLDKLADAGDVQKYRIEGVSSACYEYLGEGNREEHGEYHCKCEKCGRLIHLHCEEVEALRNHIAAEHGFTMDTGRTVFYGICGECRKGREE</sequence>